<dbReference type="InterPro" id="IPR017850">
    <property type="entry name" value="Alkaline_phosphatase_core_sf"/>
</dbReference>
<dbReference type="GO" id="GO:0016776">
    <property type="term" value="F:phosphotransferase activity, phosphate group as acceptor"/>
    <property type="evidence" value="ECO:0007669"/>
    <property type="project" value="TreeGrafter"/>
</dbReference>
<evidence type="ECO:0000256" key="1">
    <source>
        <dbReference type="PROSITE-ProRule" id="PRU00169"/>
    </source>
</evidence>
<name>A0A485AW33_RAOPL</name>
<dbReference type="SUPFAM" id="SSF52172">
    <property type="entry name" value="CheY-like"/>
    <property type="match status" value="1"/>
</dbReference>
<dbReference type="PROSITE" id="PS50110">
    <property type="entry name" value="RESPONSE_REGULATORY"/>
    <property type="match status" value="1"/>
</dbReference>
<comment type="caution">
    <text evidence="1">Lacks conserved residue(s) required for the propagation of feature annotation.</text>
</comment>
<evidence type="ECO:0000313" key="3">
    <source>
        <dbReference type="EMBL" id="VFS64426.1"/>
    </source>
</evidence>
<dbReference type="InterPro" id="IPR000917">
    <property type="entry name" value="Sulfatase_N"/>
</dbReference>
<proteinExistence type="predicted"/>
<evidence type="ECO:0000313" key="4">
    <source>
        <dbReference type="Proteomes" id="UP000345637"/>
    </source>
</evidence>
<accession>A0A485AW33</accession>
<feature type="domain" description="Response regulatory" evidence="2">
    <location>
        <begin position="134"/>
        <end position="188"/>
    </location>
</feature>
<dbReference type="InterPro" id="IPR040423">
    <property type="entry name" value="PEA_transferase"/>
</dbReference>
<protein>
    <submittedName>
        <fullName evidence="3">Phosphoethanolamine transferase eptA</fullName>
        <ecNumber evidence="3">2.7.-.-</ecNumber>
    </submittedName>
</protein>
<dbReference type="InterPro" id="IPR011006">
    <property type="entry name" value="CheY-like_superfamily"/>
</dbReference>
<dbReference type="GO" id="GO:0005886">
    <property type="term" value="C:plasma membrane"/>
    <property type="evidence" value="ECO:0007669"/>
    <property type="project" value="UniProtKB-SubCell"/>
</dbReference>
<dbReference type="Pfam" id="PF00884">
    <property type="entry name" value="Sulfatase"/>
    <property type="match status" value="1"/>
</dbReference>
<dbReference type="EC" id="2.7.-.-" evidence="3"/>
<keyword evidence="3" id="KW-0808">Transferase</keyword>
<dbReference type="PANTHER" id="PTHR30443">
    <property type="entry name" value="INNER MEMBRANE PROTEIN"/>
    <property type="match status" value="1"/>
</dbReference>
<organism evidence="3 4">
    <name type="scientific">Raoultella planticola</name>
    <name type="common">Klebsiella planticola</name>
    <dbReference type="NCBI Taxonomy" id="575"/>
    <lineage>
        <taxon>Bacteria</taxon>
        <taxon>Pseudomonadati</taxon>
        <taxon>Pseudomonadota</taxon>
        <taxon>Gammaproteobacteria</taxon>
        <taxon>Enterobacterales</taxon>
        <taxon>Enterobacteriaceae</taxon>
        <taxon>Klebsiella/Raoultella group</taxon>
        <taxon>Raoultella</taxon>
    </lineage>
</organism>
<dbReference type="SUPFAM" id="SSF53649">
    <property type="entry name" value="Alkaline phosphatase-like"/>
    <property type="match status" value="1"/>
</dbReference>
<dbReference type="AlphaFoldDB" id="A0A485AW33"/>
<dbReference type="PANTHER" id="PTHR30443:SF0">
    <property type="entry name" value="PHOSPHOETHANOLAMINE TRANSFERASE EPTA"/>
    <property type="match status" value="1"/>
</dbReference>
<gene>
    <name evidence="3" type="primary">eptA_1</name>
    <name evidence="3" type="ORF">NCTC12998_02594</name>
</gene>
<dbReference type="InterPro" id="IPR001789">
    <property type="entry name" value="Sig_transdc_resp-reg_receiver"/>
</dbReference>
<dbReference type="Proteomes" id="UP000345637">
    <property type="component" value="Unassembled WGS sequence"/>
</dbReference>
<sequence>MTNTYDNTILYIDYVVDKTIKLLQSKQDKFTTSLVYLSDHGESLGEDGVYLHGLPWSIAPETQKHVPMLLWLSQDYQQRYGVSSQCLQQRAKTDPYSQDNLFSTLLGLLGVDTHEYQATDDILTPCRSETRQMKILVIEDDALLLQGLILAMQSEGYVCDGVATAHEAALSLGQQPLQPDRTRPRPAG</sequence>
<reference evidence="3 4" key="1">
    <citation type="submission" date="2019-03" db="EMBL/GenBank/DDBJ databases">
        <authorList>
            <consortium name="Pathogen Informatics"/>
        </authorList>
    </citation>
    <scope>NUCLEOTIDE SEQUENCE [LARGE SCALE GENOMIC DNA]</scope>
    <source>
        <strain evidence="3 4">NCTC12998</strain>
    </source>
</reference>
<dbReference type="EMBL" id="CAADJE010000022">
    <property type="protein sequence ID" value="VFS64426.1"/>
    <property type="molecule type" value="Genomic_DNA"/>
</dbReference>
<dbReference type="Gene3D" id="3.40.720.10">
    <property type="entry name" value="Alkaline Phosphatase, subunit A"/>
    <property type="match status" value="1"/>
</dbReference>
<evidence type="ECO:0000259" key="2">
    <source>
        <dbReference type="PROSITE" id="PS50110"/>
    </source>
</evidence>
<dbReference type="GO" id="GO:0000160">
    <property type="term" value="P:phosphorelay signal transduction system"/>
    <property type="evidence" value="ECO:0007669"/>
    <property type="project" value="InterPro"/>
</dbReference>
<dbReference type="GO" id="GO:0009244">
    <property type="term" value="P:lipopolysaccharide core region biosynthetic process"/>
    <property type="evidence" value="ECO:0007669"/>
    <property type="project" value="TreeGrafter"/>
</dbReference>